<organism evidence="2 3">
    <name type="scientific">Thalassotalea loyana</name>
    <dbReference type="NCBI Taxonomy" id="280483"/>
    <lineage>
        <taxon>Bacteria</taxon>
        <taxon>Pseudomonadati</taxon>
        <taxon>Pseudomonadota</taxon>
        <taxon>Gammaproteobacteria</taxon>
        <taxon>Alteromonadales</taxon>
        <taxon>Colwelliaceae</taxon>
        <taxon>Thalassotalea</taxon>
    </lineage>
</organism>
<dbReference type="EMBL" id="BSSV01000001">
    <property type="protein sequence ID" value="GLX83845.1"/>
    <property type="molecule type" value="Genomic_DNA"/>
</dbReference>
<dbReference type="Proteomes" id="UP001157134">
    <property type="component" value="Unassembled WGS sequence"/>
</dbReference>
<comment type="caution">
    <text evidence="2">The sequence shown here is derived from an EMBL/GenBank/DDBJ whole genome shotgun (WGS) entry which is preliminary data.</text>
</comment>
<keyword evidence="2" id="KW-0808">Transferase</keyword>
<protein>
    <submittedName>
        <fullName evidence="2">Glycosyl transferase</fullName>
    </submittedName>
</protein>
<accession>A0ABQ6HAQ0</accession>
<name>A0ABQ6HAQ0_9GAMM</name>
<dbReference type="Pfam" id="PF00535">
    <property type="entry name" value="Glycos_transf_2"/>
    <property type="match status" value="1"/>
</dbReference>
<keyword evidence="3" id="KW-1185">Reference proteome</keyword>
<proteinExistence type="predicted"/>
<dbReference type="CDD" id="cd00761">
    <property type="entry name" value="Glyco_tranf_GTA_type"/>
    <property type="match status" value="1"/>
</dbReference>
<dbReference type="SUPFAM" id="SSF53448">
    <property type="entry name" value="Nucleotide-diphospho-sugar transferases"/>
    <property type="match status" value="1"/>
</dbReference>
<evidence type="ECO:0000313" key="2">
    <source>
        <dbReference type="EMBL" id="GLX83845.1"/>
    </source>
</evidence>
<evidence type="ECO:0000313" key="3">
    <source>
        <dbReference type="Proteomes" id="UP001157134"/>
    </source>
</evidence>
<sequence>MTLQSNDRAMTDTKQKATIAIITCRRPEWLKRLLLALTKQQANETTELTILVVDNACQEEAKLVVDDVNKASPFPIAYHTEETPGIVAARNKCVEQFLVTDSNYLLFIDDDEWPSDEHWAMNMISAQHKYQTDVIASHVISVGEEDTPKWAIDLIYGNNPFVEGQAMQTFYTGNLLLTRAIIEKHVPLFDSRFAMTGSSDYHFALKAIKGGASATYTDAPVIEEFPASRATIKWFIRRGFRSGIGYTRSHLFEESKATAIARSCVLSGVRLLRGLAYLVVGTVTLNKTTFVNGLFRIGSAVGTIAGFFGIKHDEYNTIHGK</sequence>
<evidence type="ECO:0000259" key="1">
    <source>
        <dbReference type="Pfam" id="PF00535"/>
    </source>
</evidence>
<reference evidence="2 3" key="1">
    <citation type="submission" date="2023-03" db="EMBL/GenBank/DDBJ databases">
        <title>Thalassotalea loyana LMG 22536T draft genome sequence.</title>
        <authorList>
            <person name="Sawabe T."/>
        </authorList>
    </citation>
    <scope>NUCLEOTIDE SEQUENCE [LARGE SCALE GENOMIC DNA]</scope>
    <source>
        <strain evidence="2 3">LMG 22536</strain>
    </source>
</reference>
<dbReference type="InterPro" id="IPR029044">
    <property type="entry name" value="Nucleotide-diphossugar_trans"/>
</dbReference>
<gene>
    <name evidence="2" type="ORF">tloyanaT_00970</name>
</gene>
<dbReference type="Gene3D" id="3.90.550.10">
    <property type="entry name" value="Spore Coat Polysaccharide Biosynthesis Protein SpsA, Chain A"/>
    <property type="match status" value="1"/>
</dbReference>
<feature type="domain" description="Glycosyltransferase 2-like" evidence="1">
    <location>
        <begin position="18"/>
        <end position="177"/>
    </location>
</feature>
<dbReference type="GO" id="GO:0016740">
    <property type="term" value="F:transferase activity"/>
    <property type="evidence" value="ECO:0007669"/>
    <property type="project" value="UniProtKB-KW"/>
</dbReference>
<dbReference type="InterPro" id="IPR001173">
    <property type="entry name" value="Glyco_trans_2-like"/>
</dbReference>